<dbReference type="AlphaFoldDB" id="A0A7W4K3M2"/>
<dbReference type="RefSeq" id="WP_183010687.1">
    <property type="nucleotide sequence ID" value="NZ_JABEQP010000031.1"/>
</dbReference>
<proteinExistence type="inferred from homology"/>
<evidence type="ECO:0000256" key="5">
    <source>
        <dbReference type="SAM" id="MobiDB-lite"/>
    </source>
</evidence>
<dbReference type="SUPFAM" id="SSF50249">
    <property type="entry name" value="Nucleic acid-binding proteins"/>
    <property type="match status" value="1"/>
</dbReference>
<dbReference type="PROSITE" id="PS50935">
    <property type="entry name" value="SSB"/>
    <property type="match status" value="1"/>
</dbReference>
<evidence type="ECO:0000256" key="2">
    <source>
        <dbReference type="ARBA" id="ARBA00023172"/>
    </source>
</evidence>
<organism evidence="6 7">
    <name type="scientific">Gluconacetobacter dulcium</name>
    <dbReference type="NCBI Taxonomy" id="2729096"/>
    <lineage>
        <taxon>Bacteria</taxon>
        <taxon>Pseudomonadati</taxon>
        <taxon>Pseudomonadota</taxon>
        <taxon>Alphaproteobacteria</taxon>
        <taxon>Acetobacterales</taxon>
        <taxon>Acetobacteraceae</taxon>
        <taxon>Gluconacetobacter</taxon>
    </lineage>
</organism>
<accession>A0A7W4K3M2</accession>
<protein>
    <recommendedName>
        <fullName evidence="3 4">Single-stranded DNA-binding protein</fullName>
        <shortName evidence="3">SSB</shortName>
    </recommendedName>
</protein>
<comment type="caution">
    <text evidence="3">Lacks conserved residue(s) required for the propagation of feature annotation.</text>
</comment>
<dbReference type="NCBIfam" id="TIGR00621">
    <property type="entry name" value="ssb"/>
    <property type="match status" value="1"/>
</dbReference>
<evidence type="ECO:0000256" key="1">
    <source>
        <dbReference type="ARBA" id="ARBA00023125"/>
    </source>
</evidence>
<keyword evidence="1 3" id="KW-0238">DNA-binding</keyword>
<dbReference type="InterPro" id="IPR000424">
    <property type="entry name" value="Primosome_PriB/ssb"/>
</dbReference>
<dbReference type="Gene3D" id="2.40.50.140">
    <property type="entry name" value="Nucleic acid-binding proteins"/>
    <property type="match status" value="1"/>
</dbReference>
<dbReference type="GO" id="GO:0006310">
    <property type="term" value="P:DNA recombination"/>
    <property type="evidence" value="ECO:0007669"/>
    <property type="project" value="UniProtKB-KW"/>
</dbReference>
<comment type="subunit">
    <text evidence="3">Homotetramer.</text>
</comment>
<dbReference type="EMBL" id="JABEQP010000031">
    <property type="protein sequence ID" value="MBB2199784.1"/>
    <property type="molecule type" value="Genomic_DNA"/>
</dbReference>
<dbReference type="GO" id="GO:0009295">
    <property type="term" value="C:nucleoid"/>
    <property type="evidence" value="ECO:0007669"/>
    <property type="project" value="TreeGrafter"/>
</dbReference>
<evidence type="ECO:0000313" key="7">
    <source>
        <dbReference type="Proteomes" id="UP000530320"/>
    </source>
</evidence>
<gene>
    <name evidence="6" type="primary">ssb</name>
    <name evidence="6" type="ORF">HLH44_20545</name>
</gene>
<dbReference type="PANTHER" id="PTHR10302">
    <property type="entry name" value="SINGLE-STRANDED DNA-BINDING PROTEIN"/>
    <property type="match status" value="1"/>
</dbReference>
<keyword evidence="2" id="KW-0233">DNA recombination</keyword>
<dbReference type="GO" id="GO:0006260">
    <property type="term" value="P:DNA replication"/>
    <property type="evidence" value="ECO:0007669"/>
    <property type="project" value="InterPro"/>
</dbReference>
<dbReference type="InterPro" id="IPR012340">
    <property type="entry name" value="NA-bd_OB-fold"/>
</dbReference>
<comment type="caution">
    <text evidence="6">The sequence shown here is derived from an EMBL/GenBank/DDBJ whole genome shotgun (WGS) entry which is preliminary data.</text>
</comment>
<sequence>MAGSVNKVILVGNLGKDPEVRHAQSGAKIVSLTLATSDTWTDKASGERREKTEWHRVVIYNDRLAEVAERFLRKGRKIYLEGALQTRKWTDQSGQERYTTEVVADRFRGDLVLLDSNRGEGEDFGGGHPANAPASRGNAGRSAPPAGRADLDDEVPF</sequence>
<dbReference type="CDD" id="cd04496">
    <property type="entry name" value="SSB_OBF"/>
    <property type="match status" value="1"/>
</dbReference>
<name>A0A7W4K3M2_9PROT</name>
<feature type="region of interest" description="Disordered" evidence="5">
    <location>
        <begin position="118"/>
        <end position="157"/>
    </location>
</feature>
<dbReference type="PANTHER" id="PTHR10302:SF27">
    <property type="entry name" value="SINGLE-STRANDED DNA-BINDING PROTEIN"/>
    <property type="match status" value="1"/>
</dbReference>
<evidence type="ECO:0000256" key="3">
    <source>
        <dbReference type="HAMAP-Rule" id="MF_00984"/>
    </source>
</evidence>
<feature type="DNA-binding region" evidence="3">
    <location>
        <begin position="54"/>
        <end position="60"/>
    </location>
</feature>
<evidence type="ECO:0000313" key="6">
    <source>
        <dbReference type="EMBL" id="MBB2199784.1"/>
    </source>
</evidence>
<dbReference type="InterPro" id="IPR011344">
    <property type="entry name" value="ssDNA-bd"/>
</dbReference>
<dbReference type="Proteomes" id="UP000530320">
    <property type="component" value="Unassembled WGS sequence"/>
</dbReference>
<dbReference type="Pfam" id="PF00436">
    <property type="entry name" value="SSB"/>
    <property type="match status" value="1"/>
</dbReference>
<dbReference type="GO" id="GO:0003697">
    <property type="term" value="F:single-stranded DNA binding"/>
    <property type="evidence" value="ECO:0007669"/>
    <property type="project" value="UniProtKB-UniRule"/>
</dbReference>
<dbReference type="HAMAP" id="MF_00984">
    <property type="entry name" value="SSB"/>
    <property type="match status" value="1"/>
</dbReference>
<evidence type="ECO:0000256" key="4">
    <source>
        <dbReference type="RuleBase" id="RU000524"/>
    </source>
</evidence>
<reference evidence="6 7" key="1">
    <citation type="submission" date="2020-04" db="EMBL/GenBank/DDBJ databases">
        <title>Description of novel Gluconacetobacter.</title>
        <authorList>
            <person name="Sombolestani A."/>
        </authorList>
    </citation>
    <scope>NUCLEOTIDE SEQUENCE [LARGE SCALE GENOMIC DNA]</scope>
    <source>
        <strain evidence="6 7">LMG 22058</strain>
    </source>
</reference>